<dbReference type="Gene3D" id="3.40.1810.10">
    <property type="entry name" value="Transcription factor, MADS-box"/>
    <property type="match status" value="1"/>
</dbReference>
<evidence type="ECO:0000256" key="10">
    <source>
        <dbReference type="SAM" id="Coils"/>
    </source>
</evidence>
<dbReference type="Pfam" id="PF00319">
    <property type="entry name" value="SRF-TF"/>
    <property type="match status" value="1"/>
</dbReference>
<gene>
    <name evidence="13" type="ORF">V5N11_032556</name>
</gene>
<evidence type="ECO:0000256" key="2">
    <source>
        <dbReference type="ARBA" id="ARBA00022473"/>
    </source>
</evidence>
<comment type="caution">
    <text evidence="13">The sequence shown here is derived from an EMBL/GenBank/DDBJ whole genome shotgun (WGS) entry which is preliminary data.</text>
</comment>
<dbReference type="InterPro" id="IPR002100">
    <property type="entry name" value="TF_MADSbox"/>
</dbReference>
<dbReference type="PROSITE" id="PS50066">
    <property type="entry name" value="MADS_BOX_2"/>
    <property type="match status" value="1"/>
</dbReference>
<dbReference type="SMART" id="SM00432">
    <property type="entry name" value="MADS"/>
    <property type="match status" value="1"/>
</dbReference>
<dbReference type="InterPro" id="IPR050142">
    <property type="entry name" value="MADS-box/MEF2_TF"/>
</dbReference>
<comment type="subcellular location">
    <subcellularLocation>
        <location evidence="1">Nucleus</location>
    </subcellularLocation>
</comment>
<dbReference type="PANTHER" id="PTHR48019">
    <property type="entry name" value="SERUM RESPONSE FACTOR HOMOLOG"/>
    <property type="match status" value="1"/>
</dbReference>
<keyword evidence="7" id="KW-0010">Activator</keyword>
<dbReference type="GO" id="GO:0030154">
    <property type="term" value="P:cell differentiation"/>
    <property type="evidence" value="ECO:0007669"/>
    <property type="project" value="UniProtKB-KW"/>
</dbReference>
<accession>A0ABD0Z584</accession>
<evidence type="ECO:0000256" key="1">
    <source>
        <dbReference type="ARBA" id="ARBA00004123"/>
    </source>
</evidence>
<dbReference type="Pfam" id="PF01486">
    <property type="entry name" value="K-box"/>
    <property type="match status" value="1"/>
</dbReference>
<keyword evidence="6" id="KW-0238">DNA-binding</keyword>
<keyword evidence="8" id="KW-0804">Transcription</keyword>
<evidence type="ECO:0000313" key="14">
    <source>
        <dbReference type="Proteomes" id="UP001558713"/>
    </source>
</evidence>
<keyword evidence="2" id="KW-0217">Developmental protein</keyword>
<evidence type="ECO:0000256" key="7">
    <source>
        <dbReference type="ARBA" id="ARBA00023159"/>
    </source>
</evidence>
<reference evidence="13 14" key="1">
    <citation type="submission" date="2024-04" db="EMBL/GenBank/DDBJ databases">
        <title>Genome assembly C_amara_ONT_v2.</title>
        <authorList>
            <person name="Yant L."/>
            <person name="Moore C."/>
            <person name="Slenker M."/>
        </authorList>
    </citation>
    <scope>NUCLEOTIDE SEQUENCE [LARGE SCALE GENOMIC DNA]</scope>
    <source>
        <tissue evidence="13">Leaf</tissue>
    </source>
</reference>
<protein>
    <submittedName>
        <fullName evidence="13">Floral homeotic protein PISTILLATA</fullName>
    </submittedName>
</protein>
<dbReference type="Proteomes" id="UP001558713">
    <property type="component" value="Unassembled WGS sequence"/>
</dbReference>
<evidence type="ECO:0000256" key="8">
    <source>
        <dbReference type="ARBA" id="ARBA00023163"/>
    </source>
</evidence>
<keyword evidence="3" id="KW-0221">Differentiation</keyword>
<evidence type="ECO:0000256" key="6">
    <source>
        <dbReference type="ARBA" id="ARBA00023125"/>
    </source>
</evidence>
<evidence type="ECO:0000256" key="3">
    <source>
        <dbReference type="ARBA" id="ARBA00022782"/>
    </source>
</evidence>
<dbReference type="InterPro" id="IPR036879">
    <property type="entry name" value="TF_MADSbox_sf"/>
</dbReference>
<sequence>MGRGKIEIKRIENANNRVVTFSKRRNGLLKKAKEITVLCDAKVALIIFASNGKMADYCCPSMDLGAMLDQYQKLSGKKLWDAKHENLNNEIDRIKKENDSLQLELRHLKGEDIQSLNLKNLMAVEQAIEHGLDKVRDYQIEFLVTKRRNEKMIEEENRQLHFQLQQQEMAIASNARGMMMREHHDGQFGYRVQPIQPNLQEKIMSLVID</sequence>
<dbReference type="InterPro" id="IPR002487">
    <property type="entry name" value="TF_Kbox"/>
</dbReference>
<dbReference type="PROSITE" id="PS00350">
    <property type="entry name" value="MADS_BOX_1"/>
    <property type="match status" value="1"/>
</dbReference>
<dbReference type="GO" id="GO:0005634">
    <property type="term" value="C:nucleus"/>
    <property type="evidence" value="ECO:0007669"/>
    <property type="project" value="UniProtKB-SubCell"/>
</dbReference>
<dbReference type="PROSITE" id="PS51297">
    <property type="entry name" value="K_BOX"/>
    <property type="match status" value="1"/>
</dbReference>
<keyword evidence="14" id="KW-1185">Reference proteome</keyword>
<organism evidence="13 14">
    <name type="scientific">Cardamine amara subsp. amara</name>
    <dbReference type="NCBI Taxonomy" id="228776"/>
    <lineage>
        <taxon>Eukaryota</taxon>
        <taxon>Viridiplantae</taxon>
        <taxon>Streptophyta</taxon>
        <taxon>Embryophyta</taxon>
        <taxon>Tracheophyta</taxon>
        <taxon>Spermatophyta</taxon>
        <taxon>Magnoliopsida</taxon>
        <taxon>eudicotyledons</taxon>
        <taxon>Gunneridae</taxon>
        <taxon>Pentapetalae</taxon>
        <taxon>rosids</taxon>
        <taxon>malvids</taxon>
        <taxon>Brassicales</taxon>
        <taxon>Brassicaceae</taxon>
        <taxon>Cardamineae</taxon>
        <taxon>Cardamine</taxon>
    </lineage>
</organism>
<dbReference type="GO" id="GO:0003677">
    <property type="term" value="F:DNA binding"/>
    <property type="evidence" value="ECO:0007669"/>
    <property type="project" value="UniProtKB-KW"/>
</dbReference>
<keyword evidence="4" id="KW-0805">Transcription regulation</keyword>
<evidence type="ECO:0000256" key="4">
    <source>
        <dbReference type="ARBA" id="ARBA00023015"/>
    </source>
</evidence>
<dbReference type="PRINTS" id="PR00404">
    <property type="entry name" value="MADSDOMAIN"/>
</dbReference>
<keyword evidence="10" id="KW-0175">Coiled coil</keyword>
<evidence type="ECO:0000259" key="12">
    <source>
        <dbReference type="PROSITE" id="PS51297"/>
    </source>
</evidence>
<evidence type="ECO:0000259" key="11">
    <source>
        <dbReference type="PROSITE" id="PS50066"/>
    </source>
</evidence>
<evidence type="ECO:0000256" key="5">
    <source>
        <dbReference type="ARBA" id="ARBA00023089"/>
    </source>
</evidence>
<evidence type="ECO:0000256" key="9">
    <source>
        <dbReference type="ARBA" id="ARBA00023242"/>
    </source>
</evidence>
<evidence type="ECO:0000313" key="13">
    <source>
        <dbReference type="EMBL" id="KAL1189141.1"/>
    </source>
</evidence>
<name>A0ABD0Z584_CARAN</name>
<proteinExistence type="predicted"/>
<feature type="domain" description="K-box" evidence="12">
    <location>
        <begin position="84"/>
        <end position="170"/>
    </location>
</feature>
<dbReference type="FunFam" id="3.40.1810.10:FF:000017">
    <property type="entry name" value="PISTILLATA-like MADS-box transcription factor"/>
    <property type="match status" value="1"/>
</dbReference>
<dbReference type="AlphaFoldDB" id="A0ABD0Z584"/>
<keyword evidence="9" id="KW-0539">Nucleus</keyword>
<feature type="domain" description="MADS-box" evidence="11">
    <location>
        <begin position="1"/>
        <end position="61"/>
    </location>
</feature>
<dbReference type="CDD" id="cd00265">
    <property type="entry name" value="MADS_MEF2_like"/>
    <property type="match status" value="1"/>
</dbReference>
<dbReference type="SUPFAM" id="SSF55455">
    <property type="entry name" value="SRF-like"/>
    <property type="match status" value="1"/>
</dbReference>
<keyword evidence="5" id="KW-0287">Flowering</keyword>
<dbReference type="GO" id="GO:0010093">
    <property type="term" value="P:specification of floral organ identity"/>
    <property type="evidence" value="ECO:0007669"/>
    <property type="project" value="UniProtKB-ARBA"/>
</dbReference>
<dbReference type="InterPro" id="IPR033896">
    <property type="entry name" value="MEF2-like_N"/>
</dbReference>
<dbReference type="EMBL" id="JBANAX010000904">
    <property type="protein sequence ID" value="KAL1189141.1"/>
    <property type="molecule type" value="Genomic_DNA"/>
</dbReference>
<feature type="coiled-coil region" evidence="10">
    <location>
        <begin position="77"/>
        <end position="111"/>
    </location>
</feature>